<organism evidence="1 2">
    <name type="scientific">Pseudocercospora fijiensis (strain CIRAD86)</name>
    <name type="common">Black leaf streak disease fungus</name>
    <name type="synonym">Mycosphaerella fijiensis</name>
    <dbReference type="NCBI Taxonomy" id="383855"/>
    <lineage>
        <taxon>Eukaryota</taxon>
        <taxon>Fungi</taxon>
        <taxon>Dikarya</taxon>
        <taxon>Ascomycota</taxon>
        <taxon>Pezizomycotina</taxon>
        <taxon>Dothideomycetes</taxon>
        <taxon>Dothideomycetidae</taxon>
        <taxon>Mycosphaerellales</taxon>
        <taxon>Mycosphaerellaceae</taxon>
        <taxon>Pseudocercospora</taxon>
    </lineage>
</organism>
<dbReference type="RefSeq" id="XP_007927886.1">
    <property type="nucleotide sequence ID" value="XM_007929695.1"/>
</dbReference>
<dbReference type="Proteomes" id="UP000016932">
    <property type="component" value="Unassembled WGS sequence"/>
</dbReference>
<keyword evidence="2" id="KW-1185">Reference proteome</keyword>
<dbReference type="PANTHER" id="PTHR42057">
    <property type="entry name" value="F-BOX DOMAIN PROTEIN (AFU_ORTHOLOGUE AFUA_4G00200)"/>
    <property type="match status" value="1"/>
</dbReference>
<feature type="non-terminal residue" evidence="1">
    <location>
        <position position="173"/>
    </location>
</feature>
<dbReference type="OrthoDB" id="3638384at2759"/>
<dbReference type="AlphaFoldDB" id="M3AUW5"/>
<dbReference type="EMBL" id="KB446560">
    <property type="protein sequence ID" value="EME80948.1"/>
    <property type="molecule type" value="Genomic_DNA"/>
</dbReference>
<accession>M3AUW5</accession>
<dbReference type="GeneID" id="19333911"/>
<reference evidence="1 2" key="1">
    <citation type="journal article" date="2012" name="PLoS Pathog.">
        <title>Diverse lifestyles and strategies of plant pathogenesis encoded in the genomes of eighteen Dothideomycetes fungi.</title>
        <authorList>
            <person name="Ohm R.A."/>
            <person name="Feau N."/>
            <person name="Henrissat B."/>
            <person name="Schoch C.L."/>
            <person name="Horwitz B.A."/>
            <person name="Barry K.W."/>
            <person name="Condon B.J."/>
            <person name="Copeland A.C."/>
            <person name="Dhillon B."/>
            <person name="Glaser F."/>
            <person name="Hesse C.N."/>
            <person name="Kosti I."/>
            <person name="LaButti K."/>
            <person name="Lindquist E.A."/>
            <person name="Lucas S."/>
            <person name="Salamov A.A."/>
            <person name="Bradshaw R.E."/>
            <person name="Ciuffetti L."/>
            <person name="Hamelin R.C."/>
            <person name="Kema G.H.J."/>
            <person name="Lawrence C."/>
            <person name="Scott J.A."/>
            <person name="Spatafora J.W."/>
            <person name="Turgeon B.G."/>
            <person name="de Wit P.J.G.M."/>
            <person name="Zhong S."/>
            <person name="Goodwin S.B."/>
            <person name="Grigoriev I.V."/>
        </authorList>
    </citation>
    <scope>NUCLEOTIDE SEQUENCE [LARGE SCALE GENOMIC DNA]</scope>
    <source>
        <strain evidence="1 2">CIRAD86</strain>
    </source>
</reference>
<dbReference type="VEuPathDB" id="FungiDB:MYCFIDRAFT_17826"/>
<name>M3AUW5_PSEFD</name>
<dbReference type="HOGENOM" id="CLU_106547_0_0_1"/>
<evidence type="ECO:0000313" key="1">
    <source>
        <dbReference type="EMBL" id="EME80948.1"/>
    </source>
</evidence>
<dbReference type="KEGG" id="pfj:MYCFIDRAFT_17826"/>
<dbReference type="eggNOG" id="ENOG502S8UP">
    <property type="taxonomic scope" value="Eukaryota"/>
</dbReference>
<sequence length="173" mass="19921">ESMEFRDRVISHLLRSFTNPKNLTKFHRLSLKNLQDALHPSIKKGPKFKTLLLSRLDSLALQIATETHEAAPELEAEMDERHEFFNTTLKKSFLAPIAADLRELKLFTTVGLNTHVYWGEYPQCDLRNLHSPKLEVLALGNFAFAYEWQLDWILSHAETLHTLVLDDCPIVIA</sequence>
<gene>
    <name evidence="1" type="ORF">MYCFIDRAFT_17826</name>
</gene>
<protein>
    <submittedName>
        <fullName evidence="1">Uncharacterized protein</fullName>
    </submittedName>
</protein>
<feature type="non-terminal residue" evidence="1">
    <location>
        <position position="1"/>
    </location>
</feature>
<proteinExistence type="predicted"/>
<dbReference type="PANTHER" id="PTHR42057:SF2">
    <property type="entry name" value="F-BOX DOMAIN PROTEIN (AFU_ORTHOLOGUE AFUA_4G00200)-RELATED"/>
    <property type="match status" value="1"/>
</dbReference>
<evidence type="ECO:0000313" key="2">
    <source>
        <dbReference type="Proteomes" id="UP000016932"/>
    </source>
</evidence>